<organism evidence="1 2">
    <name type="scientific">Sphingobacterium alimentarium</name>
    <dbReference type="NCBI Taxonomy" id="797292"/>
    <lineage>
        <taxon>Bacteria</taxon>
        <taxon>Pseudomonadati</taxon>
        <taxon>Bacteroidota</taxon>
        <taxon>Sphingobacteriia</taxon>
        <taxon>Sphingobacteriales</taxon>
        <taxon>Sphingobacteriaceae</taxon>
        <taxon>Sphingobacterium</taxon>
    </lineage>
</organism>
<gene>
    <name evidence="1" type="ORF">EDC17_10473</name>
</gene>
<reference evidence="1 2" key="1">
    <citation type="submission" date="2019-03" db="EMBL/GenBank/DDBJ databases">
        <title>Genomic Encyclopedia of Type Strains, Phase IV (KMG-IV): sequencing the most valuable type-strain genomes for metagenomic binning, comparative biology and taxonomic classification.</title>
        <authorList>
            <person name="Goeker M."/>
        </authorList>
    </citation>
    <scope>NUCLEOTIDE SEQUENCE [LARGE SCALE GENOMIC DNA]</scope>
    <source>
        <strain evidence="1 2">DSM 22362</strain>
    </source>
</reference>
<comment type="caution">
    <text evidence="1">The sequence shown here is derived from an EMBL/GenBank/DDBJ whole genome shotgun (WGS) entry which is preliminary data.</text>
</comment>
<evidence type="ECO:0000313" key="2">
    <source>
        <dbReference type="Proteomes" id="UP000295197"/>
    </source>
</evidence>
<dbReference type="AlphaFoldDB" id="A0A4R3VR11"/>
<protein>
    <submittedName>
        <fullName evidence="1">Uncharacterized protein</fullName>
    </submittedName>
</protein>
<dbReference type="RefSeq" id="WP_132778679.1">
    <property type="nucleotide sequence ID" value="NZ_SMBZ01000047.1"/>
</dbReference>
<dbReference type="EMBL" id="SMBZ01000047">
    <property type="protein sequence ID" value="TCV08202.1"/>
    <property type="molecule type" value="Genomic_DNA"/>
</dbReference>
<accession>A0A4R3VR11</accession>
<dbReference type="Proteomes" id="UP000295197">
    <property type="component" value="Unassembled WGS sequence"/>
</dbReference>
<evidence type="ECO:0000313" key="1">
    <source>
        <dbReference type="EMBL" id="TCV08202.1"/>
    </source>
</evidence>
<name>A0A4R3VR11_9SPHI</name>
<sequence>MYVLSSAKKFTCKNCKNNILVDEIYKVYQQLLKGYLHDLQPEMYVGELESVLKEKEKLFSETKKKRVQLRKKMDELVPLRSELDKELFGELYQPLVDQVKQLDKSTPELQAEIDLKRIQIASSDYVLKEAKMLYNQWSEMCFRQKTGYC</sequence>
<keyword evidence="2" id="KW-1185">Reference proteome</keyword>
<proteinExistence type="predicted"/>